<dbReference type="GeneID" id="70220871"/>
<evidence type="ECO:0000313" key="1">
    <source>
        <dbReference type="EMBL" id="KAH7216990.1"/>
    </source>
</evidence>
<gene>
    <name evidence="1" type="ORF">BKA55DRAFT_546416</name>
</gene>
<protein>
    <submittedName>
        <fullName evidence="1">Uncharacterized protein</fullName>
    </submittedName>
</protein>
<name>A0A9P9FYR6_FUSRE</name>
<sequence length="407" mass="44452">MSHLDCQGVFNLTLKPNPETNKGPWVIDAFSFQYKSPWDITFSSREIALKFSFPSLISSPGLLSRIPTPGLESDGKTHFRLDPNKTKQGLHSTVKQLFDFSEASSKPPTLVADWRTTLVVQSEPLDASAAGKRNGLWIRPSRPLQTSIRLQFSLDNADVNTFNKAMTPALTGFTFDNLDVICKKAVVLADTDDGNQPIAQGSVIFHTKCTNEPKETSKVPVIASVSFQQGSYNITVQLRTKDDSGGNLSWLMGLVPSLALKFIIRIGLSCDSKGQNTKLKSFSFDIEVEAKFCTTKTGAGNPAMADLKSAKKKASISDVIKGILGDDSLKLPGFLDNMAFCNEKNRAIHIEVKENVINEEPDKEADKKALEKQTSSARKNGSFQFIATLTLGDIKLALLNSTNLTGS</sequence>
<dbReference type="AlphaFoldDB" id="A0A9P9FYR6"/>
<comment type="caution">
    <text evidence="1">The sequence shown here is derived from an EMBL/GenBank/DDBJ whole genome shotgun (WGS) entry which is preliminary data.</text>
</comment>
<accession>A0A9P9FYR6</accession>
<dbReference type="OrthoDB" id="5352492at2759"/>
<organism evidence="1 2">
    <name type="scientific">Fusarium redolens</name>
    <dbReference type="NCBI Taxonomy" id="48865"/>
    <lineage>
        <taxon>Eukaryota</taxon>
        <taxon>Fungi</taxon>
        <taxon>Dikarya</taxon>
        <taxon>Ascomycota</taxon>
        <taxon>Pezizomycotina</taxon>
        <taxon>Sordariomycetes</taxon>
        <taxon>Hypocreomycetidae</taxon>
        <taxon>Hypocreales</taxon>
        <taxon>Nectriaceae</taxon>
        <taxon>Fusarium</taxon>
        <taxon>Fusarium redolens species complex</taxon>
    </lineage>
</organism>
<reference evidence="1" key="1">
    <citation type="journal article" date="2021" name="Nat. Commun.">
        <title>Genetic determinants of endophytism in the Arabidopsis root mycobiome.</title>
        <authorList>
            <person name="Mesny F."/>
            <person name="Miyauchi S."/>
            <person name="Thiergart T."/>
            <person name="Pickel B."/>
            <person name="Atanasova L."/>
            <person name="Karlsson M."/>
            <person name="Huettel B."/>
            <person name="Barry K.W."/>
            <person name="Haridas S."/>
            <person name="Chen C."/>
            <person name="Bauer D."/>
            <person name="Andreopoulos W."/>
            <person name="Pangilinan J."/>
            <person name="LaButti K."/>
            <person name="Riley R."/>
            <person name="Lipzen A."/>
            <person name="Clum A."/>
            <person name="Drula E."/>
            <person name="Henrissat B."/>
            <person name="Kohler A."/>
            <person name="Grigoriev I.V."/>
            <person name="Martin F.M."/>
            <person name="Hacquard S."/>
        </authorList>
    </citation>
    <scope>NUCLEOTIDE SEQUENCE</scope>
    <source>
        <strain evidence="1">MPI-CAGE-AT-0023</strain>
    </source>
</reference>
<proteinExistence type="predicted"/>
<evidence type="ECO:0000313" key="2">
    <source>
        <dbReference type="Proteomes" id="UP000720189"/>
    </source>
</evidence>
<dbReference type="RefSeq" id="XP_046041971.1">
    <property type="nucleotide sequence ID" value="XM_046190917.1"/>
</dbReference>
<dbReference type="EMBL" id="JAGMUX010000029">
    <property type="protein sequence ID" value="KAH7216990.1"/>
    <property type="molecule type" value="Genomic_DNA"/>
</dbReference>
<dbReference type="Proteomes" id="UP000720189">
    <property type="component" value="Unassembled WGS sequence"/>
</dbReference>
<keyword evidence="2" id="KW-1185">Reference proteome</keyword>